<dbReference type="PANTHER" id="PTHR47706">
    <property type="entry name" value="NMRA-LIKE FAMILY PROTEIN"/>
    <property type="match status" value="1"/>
</dbReference>
<feature type="domain" description="NAD(P)-binding" evidence="4">
    <location>
        <begin position="39"/>
        <end position="133"/>
    </location>
</feature>
<evidence type="ECO:0000313" key="6">
    <source>
        <dbReference type="Proteomes" id="UP001149954"/>
    </source>
</evidence>
<gene>
    <name evidence="5" type="ORF">N7463_001631</name>
</gene>
<dbReference type="SUPFAM" id="SSF51735">
    <property type="entry name" value="NAD(P)-binding Rossmann-fold domains"/>
    <property type="match status" value="1"/>
</dbReference>
<evidence type="ECO:0000259" key="4">
    <source>
        <dbReference type="Pfam" id="PF13460"/>
    </source>
</evidence>
<keyword evidence="3" id="KW-0560">Oxidoreductase</keyword>
<sequence length="328" mass="35890">YKHDHHYPESCHLRGMSNIYYHYMIQKNYPPLKLTPARASGNFGTPITAALQRAGFNITIITRTESSSTFPAGLPVIRTSYTLENLTTALAGQDAAICVVGPGGIGAQVTMIEAAEAAGVKRFIVDDFGWGPEFRNFPEFRTIHAHRRAGWELARAKAQANPNFTFTGITSGNPIDWAIKRFPLMGFNIAQSSAIIYDSGTEKFTATTLAGIGQSVVGVLQHPDETVNRFVKVLSIITNQTELLEGFQRATDREWPVQRASVQSLIESGQQKFQAGIGGWVLELVVAQMYDEGQARCAMAPSWEASDSPILGVKNESVDEVVAKVLQV</sequence>
<proteinExistence type="inferred from homology"/>
<dbReference type="InterPro" id="IPR036291">
    <property type="entry name" value="NAD(P)-bd_dom_sf"/>
</dbReference>
<dbReference type="AlphaFoldDB" id="A0A9W9XXJ3"/>
<evidence type="ECO:0000256" key="1">
    <source>
        <dbReference type="ARBA" id="ARBA00005725"/>
    </source>
</evidence>
<keyword evidence="2" id="KW-0521">NADP</keyword>
<dbReference type="Gene3D" id="3.90.25.10">
    <property type="entry name" value="UDP-galactose 4-epimerase, domain 1"/>
    <property type="match status" value="1"/>
</dbReference>
<organism evidence="5 6">
    <name type="scientific">Penicillium fimorum</name>
    <dbReference type="NCBI Taxonomy" id="1882269"/>
    <lineage>
        <taxon>Eukaryota</taxon>
        <taxon>Fungi</taxon>
        <taxon>Dikarya</taxon>
        <taxon>Ascomycota</taxon>
        <taxon>Pezizomycotina</taxon>
        <taxon>Eurotiomycetes</taxon>
        <taxon>Eurotiomycetidae</taxon>
        <taxon>Eurotiales</taxon>
        <taxon>Aspergillaceae</taxon>
        <taxon>Penicillium</taxon>
    </lineage>
</organism>
<dbReference type="PANTHER" id="PTHR47706:SF9">
    <property type="entry name" value="NMRA-LIKE DOMAIN-CONTAINING PROTEIN-RELATED"/>
    <property type="match status" value="1"/>
</dbReference>
<accession>A0A9W9XXJ3</accession>
<keyword evidence="6" id="KW-1185">Reference proteome</keyword>
<dbReference type="Proteomes" id="UP001149954">
    <property type="component" value="Unassembled WGS sequence"/>
</dbReference>
<dbReference type="Pfam" id="PF13460">
    <property type="entry name" value="NAD_binding_10"/>
    <property type="match status" value="1"/>
</dbReference>
<dbReference type="GO" id="GO:0016491">
    <property type="term" value="F:oxidoreductase activity"/>
    <property type="evidence" value="ECO:0007669"/>
    <property type="project" value="UniProtKB-KW"/>
</dbReference>
<reference evidence="5" key="2">
    <citation type="journal article" date="2023" name="IMA Fungus">
        <title>Comparative genomic study of the Penicillium genus elucidates a diverse pangenome and 15 lateral gene transfer events.</title>
        <authorList>
            <person name="Petersen C."/>
            <person name="Sorensen T."/>
            <person name="Nielsen M.R."/>
            <person name="Sondergaard T.E."/>
            <person name="Sorensen J.L."/>
            <person name="Fitzpatrick D.A."/>
            <person name="Frisvad J.C."/>
            <person name="Nielsen K.L."/>
        </authorList>
    </citation>
    <scope>NUCLEOTIDE SEQUENCE</scope>
    <source>
        <strain evidence="5">IBT 29495</strain>
    </source>
</reference>
<dbReference type="InterPro" id="IPR045312">
    <property type="entry name" value="PCBER-like"/>
</dbReference>
<evidence type="ECO:0000256" key="3">
    <source>
        <dbReference type="ARBA" id="ARBA00023002"/>
    </source>
</evidence>
<evidence type="ECO:0000313" key="5">
    <source>
        <dbReference type="EMBL" id="KAJ5512079.1"/>
    </source>
</evidence>
<comment type="caution">
    <text evidence="5">The sequence shown here is derived from an EMBL/GenBank/DDBJ whole genome shotgun (WGS) entry which is preliminary data.</text>
</comment>
<feature type="non-terminal residue" evidence="5">
    <location>
        <position position="328"/>
    </location>
</feature>
<name>A0A9W9XXJ3_9EURO</name>
<dbReference type="InterPro" id="IPR051609">
    <property type="entry name" value="NmrA/Isoflavone_reductase-like"/>
</dbReference>
<evidence type="ECO:0000256" key="2">
    <source>
        <dbReference type="ARBA" id="ARBA00022857"/>
    </source>
</evidence>
<comment type="similarity">
    <text evidence="1">Belongs to the NmrA-type oxidoreductase family. Isoflavone reductase subfamily.</text>
</comment>
<reference evidence="5" key="1">
    <citation type="submission" date="2022-12" db="EMBL/GenBank/DDBJ databases">
        <authorList>
            <person name="Petersen C."/>
        </authorList>
    </citation>
    <scope>NUCLEOTIDE SEQUENCE</scope>
    <source>
        <strain evidence="5">IBT 29495</strain>
    </source>
</reference>
<protein>
    <recommendedName>
        <fullName evidence="4">NAD(P)-binding domain-containing protein</fullName>
    </recommendedName>
</protein>
<dbReference type="EMBL" id="JAPWDS010000002">
    <property type="protein sequence ID" value="KAJ5512079.1"/>
    <property type="molecule type" value="Genomic_DNA"/>
</dbReference>
<dbReference type="Gene3D" id="3.40.50.720">
    <property type="entry name" value="NAD(P)-binding Rossmann-like Domain"/>
    <property type="match status" value="1"/>
</dbReference>
<dbReference type="CDD" id="cd05259">
    <property type="entry name" value="PCBER_SDR_a"/>
    <property type="match status" value="1"/>
</dbReference>
<dbReference type="InterPro" id="IPR016040">
    <property type="entry name" value="NAD(P)-bd_dom"/>
</dbReference>
<dbReference type="OrthoDB" id="9974981at2759"/>